<sequence>MSEFRQSSLPEHNGTLGAQSLIARNRVLRNTYWLLALSMIPTVLGALLGLSSGINRVMGASPGLSAIVFLVGAFGLMFLVEKNKNSSLGVALLMAFTFFMGIMLSRLLGFVLGMGNGAQLIMLAFGGTAAVFGTMATIASTTKRDFSGMQKFLFVGAVILLVAALANIFLQLPALMLTISVMAIGIFSAFLLVDLQRVINGGETNYVSATLAIYLDVYNIFSNLLMLLGVLGGNRE</sequence>
<comment type="similarity">
    <text evidence="6">Belongs to the BI1 family.</text>
</comment>
<feature type="transmembrane region" description="Helical" evidence="6">
    <location>
        <begin position="120"/>
        <end position="140"/>
    </location>
</feature>
<keyword evidence="2" id="KW-1003">Cell membrane</keyword>
<organism evidence="7 8">
    <name type="scientific">Alcaligenes parafaecalis</name>
    <dbReference type="NCBI Taxonomy" id="171260"/>
    <lineage>
        <taxon>Bacteria</taxon>
        <taxon>Pseudomonadati</taxon>
        <taxon>Pseudomonadota</taxon>
        <taxon>Betaproteobacteria</taxon>
        <taxon>Burkholderiales</taxon>
        <taxon>Alcaligenaceae</taxon>
        <taxon>Alcaligenes</taxon>
    </lineage>
</organism>
<dbReference type="Proteomes" id="UP001209916">
    <property type="component" value="Unassembled WGS sequence"/>
</dbReference>
<feature type="transmembrane region" description="Helical" evidence="6">
    <location>
        <begin position="176"/>
        <end position="195"/>
    </location>
</feature>
<proteinExistence type="inferred from homology"/>
<dbReference type="InterPro" id="IPR006214">
    <property type="entry name" value="Bax_inhibitor_1-related"/>
</dbReference>
<evidence type="ECO:0000313" key="8">
    <source>
        <dbReference type="Proteomes" id="UP001209916"/>
    </source>
</evidence>
<dbReference type="RefSeq" id="WP_207875357.1">
    <property type="nucleotide sequence ID" value="NZ_JAPKNA010000001.1"/>
</dbReference>
<evidence type="ECO:0000256" key="6">
    <source>
        <dbReference type="RuleBase" id="RU004379"/>
    </source>
</evidence>
<gene>
    <name evidence="7" type="ORF">OSH09_06790</name>
</gene>
<reference evidence="7 8" key="1">
    <citation type="submission" date="2022-11" db="EMBL/GenBank/DDBJ databases">
        <title>Biodiversity and phylogenetic relationships of bacteria.</title>
        <authorList>
            <person name="Machado R.A.R."/>
            <person name="Bhat A."/>
            <person name="Loulou A."/>
            <person name="Kallel S."/>
        </authorList>
    </citation>
    <scope>NUCLEOTIDE SEQUENCE [LARGE SCALE GENOMIC DNA]</scope>
    <source>
        <strain evidence="7 8">DSM 13975</strain>
    </source>
</reference>
<feature type="transmembrane region" description="Helical" evidence="6">
    <location>
        <begin position="60"/>
        <end position="80"/>
    </location>
</feature>
<evidence type="ECO:0000256" key="2">
    <source>
        <dbReference type="ARBA" id="ARBA00022475"/>
    </source>
</evidence>
<evidence type="ECO:0000256" key="1">
    <source>
        <dbReference type="ARBA" id="ARBA00004651"/>
    </source>
</evidence>
<dbReference type="EMBL" id="JAPKNA010000001">
    <property type="protein sequence ID" value="MCX5463884.1"/>
    <property type="molecule type" value="Genomic_DNA"/>
</dbReference>
<accession>A0ABT3VK54</accession>
<evidence type="ECO:0000256" key="5">
    <source>
        <dbReference type="ARBA" id="ARBA00023136"/>
    </source>
</evidence>
<evidence type="ECO:0000313" key="7">
    <source>
        <dbReference type="EMBL" id="MCX5463884.1"/>
    </source>
</evidence>
<feature type="transmembrane region" description="Helical" evidence="6">
    <location>
        <begin position="152"/>
        <end position="170"/>
    </location>
</feature>
<keyword evidence="5 6" id="KW-0472">Membrane</keyword>
<evidence type="ECO:0000256" key="4">
    <source>
        <dbReference type="ARBA" id="ARBA00022989"/>
    </source>
</evidence>
<keyword evidence="4 6" id="KW-1133">Transmembrane helix</keyword>
<feature type="transmembrane region" description="Helical" evidence="6">
    <location>
        <begin position="207"/>
        <end position="231"/>
    </location>
</feature>
<evidence type="ECO:0000256" key="3">
    <source>
        <dbReference type="ARBA" id="ARBA00022692"/>
    </source>
</evidence>
<dbReference type="PANTHER" id="PTHR23291:SF115">
    <property type="entry name" value="MODULATOR OF FTSH PROTEASE YCCA"/>
    <property type="match status" value="1"/>
</dbReference>
<protein>
    <submittedName>
        <fullName evidence="7">Bax inhibitor-1/YccA family protein</fullName>
    </submittedName>
</protein>
<keyword evidence="3 6" id="KW-0812">Transmembrane</keyword>
<keyword evidence="8" id="KW-1185">Reference proteome</keyword>
<comment type="caution">
    <text evidence="7">The sequence shown here is derived from an EMBL/GenBank/DDBJ whole genome shotgun (WGS) entry which is preliminary data.</text>
</comment>
<feature type="transmembrane region" description="Helical" evidence="6">
    <location>
        <begin position="32"/>
        <end position="54"/>
    </location>
</feature>
<feature type="transmembrane region" description="Helical" evidence="6">
    <location>
        <begin position="92"/>
        <end position="114"/>
    </location>
</feature>
<name>A0ABT3VK54_9BURK</name>
<dbReference type="Pfam" id="PF01027">
    <property type="entry name" value="Bax1-I"/>
    <property type="match status" value="1"/>
</dbReference>
<dbReference type="PANTHER" id="PTHR23291">
    <property type="entry name" value="BAX INHIBITOR-RELATED"/>
    <property type="match status" value="1"/>
</dbReference>
<dbReference type="CDD" id="cd10433">
    <property type="entry name" value="YccA_like"/>
    <property type="match status" value="1"/>
</dbReference>
<comment type="subcellular location">
    <subcellularLocation>
        <location evidence="1">Cell membrane</location>
        <topology evidence="1">Multi-pass membrane protein</topology>
    </subcellularLocation>
</comment>